<sequence length="117" mass="12662">ERLLRRAGHAAHGGRGTPPPRPRGVPDAQGVGPRFVPVVLRRGRIRGGGGREARGGGPRQRLLRQAPRAGRPGRLRRGRRPVDGRGARRLPHLALRWRPEGRRADEGDAGRGGVEGL</sequence>
<proteinExistence type="predicted"/>
<feature type="compositionally biased region" description="Low complexity" evidence="1">
    <location>
        <begin position="59"/>
        <end position="70"/>
    </location>
</feature>
<dbReference type="EMBL" id="CADCVK010000421">
    <property type="protein sequence ID" value="CAA9506857.1"/>
    <property type="molecule type" value="Genomic_DNA"/>
</dbReference>
<organism evidence="2">
    <name type="scientific">uncultured Rubrobacteraceae bacterium</name>
    <dbReference type="NCBI Taxonomy" id="349277"/>
    <lineage>
        <taxon>Bacteria</taxon>
        <taxon>Bacillati</taxon>
        <taxon>Actinomycetota</taxon>
        <taxon>Rubrobacteria</taxon>
        <taxon>Rubrobacterales</taxon>
        <taxon>Rubrobacteraceae</taxon>
        <taxon>environmental samples</taxon>
    </lineage>
</organism>
<feature type="non-terminal residue" evidence="2">
    <location>
        <position position="1"/>
    </location>
</feature>
<feature type="non-terminal residue" evidence="2">
    <location>
        <position position="117"/>
    </location>
</feature>
<protein>
    <submittedName>
        <fullName evidence="2">Uncharacterized protein</fullName>
    </submittedName>
</protein>
<name>A0A6J4SVS7_9ACTN</name>
<dbReference type="AlphaFoldDB" id="A0A6J4SVS7"/>
<feature type="compositionally biased region" description="Basic and acidic residues" evidence="1">
    <location>
        <begin position="97"/>
        <end position="109"/>
    </location>
</feature>
<accession>A0A6J4SVS7</accession>
<reference evidence="2" key="1">
    <citation type="submission" date="2020-02" db="EMBL/GenBank/DDBJ databases">
        <authorList>
            <person name="Meier V. D."/>
        </authorList>
    </citation>
    <scope>NUCLEOTIDE SEQUENCE</scope>
    <source>
        <strain evidence="2">AVDCRST_MAG12</strain>
    </source>
</reference>
<gene>
    <name evidence="2" type="ORF">AVDCRST_MAG12-3006</name>
</gene>
<feature type="region of interest" description="Disordered" evidence="1">
    <location>
        <begin position="1"/>
        <end position="117"/>
    </location>
</feature>
<evidence type="ECO:0000313" key="2">
    <source>
        <dbReference type="EMBL" id="CAA9506857.1"/>
    </source>
</evidence>
<evidence type="ECO:0000256" key="1">
    <source>
        <dbReference type="SAM" id="MobiDB-lite"/>
    </source>
</evidence>